<dbReference type="InterPro" id="IPR029063">
    <property type="entry name" value="SAM-dependent_MTases_sf"/>
</dbReference>
<accession>B6JD36</accession>
<name>B6JD36_AFIC5</name>
<dbReference type="Proteomes" id="UP000007730">
    <property type="component" value="Chromosome"/>
</dbReference>
<reference evidence="1 2" key="1">
    <citation type="journal article" date="2011" name="J. Bacteriol.">
        <title>Complete genome sequences of the chemolithoautotrophic Oligotropha carboxidovorans strains OM4 and OM5.</title>
        <authorList>
            <person name="Volland S."/>
            <person name="Rachinger M."/>
            <person name="Strittmatter A."/>
            <person name="Daniel R."/>
            <person name="Gottschalk G."/>
            <person name="Meyer O."/>
        </authorList>
    </citation>
    <scope>NUCLEOTIDE SEQUENCE [LARGE SCALE GENOMIC DNA]</scope>
    <source>
        <strain evidence="2">ATCC 49405 / DSM 1227 / KCTC 32145 / OM5</strain>
    </source>
</reference>
<sequence>MNLLKPFRRLKKRSKPAGIDRKAELLRHITKDLEGIEIGPYFNPLVPKAEGFRSFNIDVFDTEHLREMGASDPAVRDHVARIEEVDLVGPAQDIARLVQEKFGDKKFDYVVSSHNLEHIPDPIRFIMGCRAILKDGGFLSLAVPDHRCCFDYFLPVSTLPDWLEAYFEKRSKPTAKQVFLRTYARAEQRKSSGKTYSSFNIDTDAGQIFAIEDELAPGFDLWRDLNERRDHEYIDAHCWFFTPESFKLICLDLQKLGLLPFVVDSVRGPNGNEFYAHLRASDPVVSAGFEETRLNLLRTVAAQ</sequence>
<keyword evidence="2" id="KW-1185">Reference proteome</keyword>
<proteinExistence type="predicted"/>
<dbReference type="SUPFAM" id="SSF53335">
    <property type="entry name" value="S-adenosyl-L-methionine-dependent methyltransferases"/>
    <property type="match status" value="1"/>
</dbReference>
<organism evidence="1 2">
    <name type="scientific">Afipia carboxidovorans (strain ATCC 49405 / DSM 1227 / KCTC 32145 / OM5)</name>
    <name type="common">Oligotropha carboxidovorans</name>
    <dbReference type="NCBI Taxonomy" id="504832"/>
    <lineage>
        <taxon>Bacteria</taxon>
        <taxon>Pseudomonadati</taxon>
        <taxon>Pseudomonadota</taxon>
        <taxon>Alphaproteobacteria</taxon>
        <taxon>Hyphomicrobiales</taxon>
        <taxon>Nitrobacteraceae</taxon>
        <taxon>Afipia</taxon>
    </lineage>
</organism>
<dbReference type="EMBL" id="CP002826">
    <property type="protein sequence ID" value="AEI07998.1"/>
    <property type="molecule type" value="Genomic_DNA"/>
</dbReference>
<gene>
    <name evidence="1" type="ordered locus">OCA5_c33230</name>
</gene>
<dbReference type="HOGENOM" id="CLU_060073_0_0_5"/>
<dbReference type="Pfam" id="PF13489">
    <property type="entry name" value="Methyltransf_23"/>
    <property type="match status" value="1"/>
</dbReference>
<evidence type="ECO:0000313" key="2">
    <source>
        <dbReference type="Proteomes" id="UP000007730"/>
    </source>
</evidence>
<evidence type="ECO:0000313" key="1">
    <source>
        <dbReference type="EMBL" id="AEI07998.1"/>
    </source>
</evidence>
<protein>
    <submittedName>
        <fullName evidence="1">Uncharacterized protein</fullName>
    </submittedName>
</protein>
<dbReference type="Gene3D" id="3.40.50.150">
    <property type="entry name" value="Vaccinia Virus protein VP39"/>
    <property type="match status" value="1"/>
</dbReference>
<dbReference type="PATRIC" id="fig|504832.7.peg.3493"/>
<dbReference type="KEGG" id="oca:OCAR_4623"/>
<dbReference type="KEGG" id="ocg:OCA5_c33230"/>
<dbReference type="RefSeq" id="WP_012561797.1">
    <property type="nucleotide sequence ID" value="NC_011386.1"/>
</dbReference>
<dbReference type="eggNOG" id="COG2227">
    <property type="taxonomic scope" value="Bacteria"/>
</dbReference>
<dbReference type="STRING" id="504832.OCA5_c33230"/>
<dbReference type="OrthoDB" id="210346at2"/>
<dbReference type="AlphaFoldDB" id="B6JD36"/>